<sequence>MKLEELPQDDLLELAQRLNVRDLLAFLSTCHVIRQLQFQRSLWLGALIRLKEIELQPLPLSTATPLETLSLLELQSVARRADRLKRNWQSNNPRLVHLRRFSLPSRARIVFVPGAHLAVAYNSDIISCWDILSSQRVAHLEIPDLVVRAEALCTDINGKVLIWASIDWLPRNLAVICIDFRDCAHISISHVVSPATTDTYSNPIGFFIDTHGTGFVDGAKLVFWCMDPDVAVQTTSLELTGDMSSTGTKHIPPSGGVYVQWRNQDHTTSRFKFRPYRHSSHVQHGSAASACNSRRQNVDQISRTRSACLRPALWNFHCHLSL</sequence>
<dbReference type="PROSITE" id="PS50181">
    <property type="entry name" value="FBOX"/>
    <property type="match status" value="1"/>
</dbReference>
<reference evidence="2" key="1">
    <citation type="submission" date="2023-03" db="EMBL/GenBank/DDBJ databases">
        <title>Massive genome expansion in bonnet fungi (Mycena s.s.) driven by repeated elements and novel gene families across ecological guilds.</title>
        <authorList>
            <consortium name="Lawrence Berkeley National Laboratory"/>
            <person name="Harder C.B."/>
            <person name="Miyauchi S."/>
            <person name="Viragh M."/>
            <person name="Kuo A."/>
            <person name="Thoen E."/>
            <person name="Andreopoulos B."/>
            <person name="Lu D."/>
            <person name="Skrede I."/>
            <person name="Drula E."/>
            <person name="Henrissat B."/>
            <person name="Morin E."/>
            <person name="Kohler A."/>
            <person name="Barry K."/>
            <person name="LaButti K."/>
            <person name="Morin E."/>
            <person name="Salamov A."/>
            <person name="Lipzen A."/>
            <person name="Mereny Z."/>
            <person name="Hegedus B."/>
            <person name="Baldrian P."/>
            <person name="Stursova M."/>
            <person name="Weitz H."/>
            <person name="Taylor A."/>
            <person name="Grigoriev I.V."/>
            <person name="Nagy L.G."/>
            <person name="Martin F."/>
            <person name="Kauserud H."/>
        </authorList>
    </citation>
    <scope>NUCLEOTIDE SEQUENCE</scope>
    <source>
        <strain evidence="2">CBHHK002</strain>
    </source>
</reference>
<keyword evidence="3" id="KW-1185">Reference proteome</keyword>
<evidence type="ECO:0000259" key="1">
    <source>
        <dbReference type="PROSITE" id="PS50181"/>
    </source>
</evidence>
<organism evidence="2 3">
    <name type="scientific">Mycena albidolilacea</name>
    <dbReference type="NCBI Taxonomy" id="1033008"/>
    <lineage>
        <taxon>Eukaryota</taxon>
        <taxon>Fungi</taxon>
        <taxon>Dikarya</taxon>
        <taxon>Basidiomycota</taxon>
        <taxon>Agaricomycotina</taxon>
        <taxon>Agaricomycetes</taxon>
        <taxon>Agaricomycetidae</taxon>
        <taxon>Agaricales</taxon>
        <taxon>Marasmiineae</taxon>
        <taxon>Mycenaceae</taxon>
        <taxon>Mycena</taxon>
    </lineage>
</organism>
<accession>A0AAD7A677</accession>
<dbReference type="InterPro" id="IPR001810">
    <property type="entry name" value="F-box_dom"/>
</dbReference>
<feature type="domain" description="F-box" evidence="1">
    <location>
        <begin position="1"/>
        <end position="46"/>
    </location>
</feature>
<name>A0AAD7A677_9AGAR</name>
<dbReference type="AlphaFoldDB" id="A0AAD7A677"/>
<proteinExistence type="predicted"/>
<dbReference type="Proteomes" id="UP001218218">
    <property type="component" value="Unassembled WGS sequence"/>
</dbReference>
<gene>
    <name evidence="2" type="ORF">DFH08DRAFT_125102</name>
</gene>
<comment type="caution">
    <text evidence="2">The sequence shown here is derived from an EMBL/GenBank/DDBJ whole genome shotgun (WGS) entry which is preliminary data.</text>
</comment>
<protein>
    <recommendedName>
        <fullName evidence="1">F-box domain-containing protein</fullName>
    </recommendedName>
</protein>
<evidence type="ECO:0000313" key="3">
    <source>
        <dbReference type="Proteomes" id="UP001218218"/>
    </source>
</evidence>
<dbReference type="EMBL" id="JARIHO010000015">
    <property type="protein sequence ID" value="KAJ7349807.1"/>
    <property type="molecule type" value="Genomic_DNA"/>
</dbReference>
<evidence type="ECO:0000313" key="2">
    <source>
        <dbReference type="EMBL" id="KAJ7349807.1"/>
    </source>
</evidence>